<gene>
    <name evidence="1" type="ORF">BDR25DRAFT_353907</name>
</gene>
<sequence>MSAPRGDFRKRCGLSQQKPQLISTSEAMWGLQDSNIFDPLSEQLLYLLGIPKTNGPLDGGQIRKGGNLGTLREGENNAAMLSKKWRDRESWVPDRSNPRISKFRYLSSETVVNVRSRGHSSAKVYFIREIDASTIHAIHKRPIKTFMTKTHGNPISRQGLKGMELGVTVFGEREQDNRWECRALRRWYKFARVWTRK</sequence>
<comment type="caution">
    <text evidence="1">The sequence shown here is derived from an EMBL/GenBank/DDBJ whole genome shotgun (WGS) entry which is preliminary data.</text>
</comment>
<evidence type="ECO:0000313" key="1">
    <source>
        <dbReference type="EMBL" id="KAF2472198.1"/>
    </source>
</evidence>
<organism evidence="1 2">
    <name type="scientific">Lindgomyces ingoldianus</name>
    <dbReference type="NCBI Taxonomy" id="673940"/>
    <lineage>
        <taxon>Eukaryota</taxon>
        <taxon>Fungi</taxon>
        <taxon>Dikarya</taxon>
        <taxon>Ascomycota</taxon>
        <taxon>Pezizomycotina</taxon>
        <taxon>Dothideomycetes</taxon>
        <taxon>Pleosporomycetidae</taxon>
        <taxon>Pleosporales</taxon>
        <taxon>Lindgomycetaceae</taxon>
        <taxon>Lindgomyces</taxon>
    </lineage>
</organism>
<evidence type="ECO:0000313" key="2">
    <source>
        <dbReference type="Proteomes" id="UP000799755"/>
    </source>
</evidence>
<reference evidence="1" key="1">
    <citation type="journal article" date="2020" name="Stud. Mycol.">
        <title>101 Dothideomycetes genomes: a test case for predicting lifestyles and emergence of pathogens.</title>
        <authorList>
            <person name="Haridas S."/>
            <person name="Albert R."/>
            <person name="Binder M."/>
            <person name="Bloem J."/>
            <person name="Labutti K."/>
            <person name="Salamov A."/>
            <person name="Andreopoulos B."/>
            <person name="Baker S."/>
            <person name="Barry K."/>
            <person name="Bills G."/>
            <person name="Bluhm B."/>
            <person name="Cannon C."/>
            <person name="Castanera R."/>
            <person name="Culley D."/>
            <person name="Daum C."/>
            <person name="Ezra D."/>
            <person name="Gonzalez J."/>
            <person name="Henrissat B."/>
            <person name="Kuo A."/>
            <person name="Liang C."/>
            <person name="Lipzen A."/>
            <person name="Lutzoni F."/>
            <person name="Magnuson J."/>
            <person name="Mondo S."/>
            <person name="Nolan M."/>
            <person name="Ohm R."/>
            <person name="Pangilinan J."/>
            <person name="Park H.-J."/>
            <person name="Ramirez L."/>
            <person name="Alfaro M."/>
            <person name="Sun H."/>
            <person name="Tritt A."/>
            <person name="Yoshinaga Y."/>
            <person name="Zwiers L.-H."/>
            <person name="Turgeon B."/>
            <person name="Goodwin S."/>
            <person name="Spatafora J."/>
            <person name="Crous P."/>
            <person name="Grigoriev I."/>
        </authorList>
    </citation>
    <scope>NUCLEOTIDE SEQUENCE</scope>
    <source>
        <strain evidence="1">ATCC 200398</strain>
    </source>
</reference>
<protein>
    <submittedName>
        <fullName evidence="1">Uncharacterized protein</fullName>
    </submittedName>
</protein>
<keyword evidence="2" id="KW-1185">Reference proteome</keyword>
<accession>A0ACB6QYX4</accession>
<proteinExistence type="predicted"/>
<dbReference type="EMBL" id="MU003503">
    <property type="protein sequence ID" value="KAF2472198.1"/>
    <property type="molecule type" value="Genomic_DNA"/>
</dbReference>
<name>A0ACB6QYX4_9PLEO</name>
<dbReference type="Proteomes" id="UP000799755">
    <property type="component" value="Unassembled WGS sequence"/>
</dbReference>